<reference evidence="1" key="1">
    <citation type="submission" date="2006-03" db="EMBL/GenBank/DDBJ databases">
        <authorList>
            <person name="Bowman J."/>
            <person name="Ferriera S."/>
            <person name="Johnson J."/>
            <person name="Kravitz S."/>
            <person name="Halpern A."/>
            <person name="Remington K."/>
            <person name="Beeson K."/>
            <person name="Tran B."/>
            <person name="Rogers Y.-H."/>
            <person name="Friedman R."/>
            <person name="Venter J.C."/>
        </authorList>
    </citation>
    <scope>NUCLEOTIDE SEQUENCE [LARGE SCALE GENOMIC DNA]</scope>
    <source>
        <strain evidence="1">ATCC 700755</strain>
    </source>
</reference>
<dbReference type="HOGENOM" id="CLU_193612_0_0_10"/>
<organism evidence="1 2">
    <name type="scientific">Psychroflexus torquis (strain ATCC 700755 / CIP 106069 / ACAM 623)</name>
    <dbReference type="NCBI Taxonomy" id="313595"/>
    <lineage>
        <taxon>Bacteria</taxon>
        <taxon>Pseudomonadati</taxon>
        <taxon>Bacteroidota</taxon>
        <taxon>Flavobacteriia</taxon>
        <taxon>Flavobacteriales</taxon>
        <taxon>Flavobacteriaceae</taxon>
        <taxon>Psychroflexus</taxon>
    </lineage>
</organism>
<sequence length="82" mass="9827">MKDMLEQKIPASCLKVAEFSDKKQYTEATFWEKLRVRIHILHCKHCYTYHDKNEQLTALMEKHEFKLLSKSEKEDIKAKLSL</sequence>
<dbReference type="Proteomes" id="UP000008514">
    <property type="component" value="Chromosome"/>
</dbReference>
<reference evidence="1" key="2">
    <citation type="submission" date="2012-09" db="EMBL/GenBank/DDBJ databases">
        <title>The complete sequence of Psychroflexus torquis an extreme psychrophile from sea-ice that is stimulated by light.</title>
        <authorList>
            <person name="Feng S."/>
            <person name="Powell S.M."/>
            <person name="Bowman J.P."/>
        </authorList>
    </citation>
    <scope>NUCLEOTIDE SEQUENCE [LARGE SCALE GENOMIC DNA]</scope>
    <source>
        <strain evidence="1">ATCC 700755</strain>
    </source>
</reference>
<evidence type="ECO:0008006" key="3">
    <source>
        <dbReference type="Google" id="ProtNLM"/>
    </source>
</evidence>
<gene>
    <name evidence="1" type="ordered locus">P700755_000857</name>
</gene>
<dbReference type="KEGG" id="ptq:P700755_000857"/>
<dbReference type="RefSeq" id="WP_015023454.1">
    <property type="nucleotide sequence ID" value="NC_018721.1"/>
</dbReference>
<accession>K4IBL9</accession>
<dbReference type="STRING" id="313595.P700755_000857"/>
<dbReference type="OrthoDB" id="1262821at2"/>
<name>K4IBL9_PSYTT</name>
<evidence type="ECO:0000313" key="1">
    <source>
        <dbReference type="EMBL" id="AFU67839.1"/>
    </source>
</evidence>
<evidence type="ECO:0000313" key="2">
    <source>
        <dbReference type="Proteomes" id="UP000008514"/>
    </source>
</evidence>
<dbReference type="AlphaFoldDB" id="K4IBL9"/>
<keyword evidence="2" id="KW-1185">Reference proteome</keyword>
<dbReference type="EMBL" id="CP003879">
    <property type="protein sequence ID" value="AFU67839.1"/>
    <property type="molecule type" value="Genomic_DNA"/>
</dbReference>
<proteinExistence type="predicted"/>
<protein>
    <recommendedName>
        <fullName evidence="3">Glycine dehydrogenase</fullName>
    </recommendedName>
</protein>